<comment type="subcellular location">
    <molecule>Outer capsid protein VP8*</molecule>
    <subcellularLocation>
        <location evidence="15">Virion</location>
    </subcellularLocation>
    <text evidence="15">Outer capsid protein.</text>
</comment>
<keyword evidence="14 15" id="KW-1160">Virus entry into host cell</keyword>
<dbReference type="GO" id="GO:0039665">
    <property type="term" value="P:permeabilization of host organelle membrane involved in viral entry into host cell"/>
    <property type="evidence" value="ECO:0007669"/>
    <property type="project" value="UniProtKB-UniRule"/>
</dbReference>
<dbReference type="Pfam" id="PF17477">
    <property type="entry name" value="Rota_VP4_MID"/>
    <property type="match status" value="1"/>
</dbReference>
<keyword evidence="12 15" id="KW-0472">Membrane</keyword>
<organism evidence="18">
    <name type="scientific">Porcine rotavirus C</name>
    <dbReference type="NCBI Taxonomy" id="10968"/>
    <lineage>
        <taxon>Viruses</taxon>
        <taxon>Riboviria</taxon>
        <taxon>Orthornavirae</taxon>
        <taxon>Duplornaviricota</taxon>
        <taxon>Resentoviricetes</taxon>
        <taxon>Reovirales</taxon>
        <taxon>Sedoreoviridae</taxon>
        <taxon>Rotavirus</taxon>
        <taxon>Rotavirus tritogastroenteritidis</taxon>
        <taxon>Rotavirus C</taxon>
    </lineage>
</organism>
<dbReference type="InterPro" id="IPR035330">
    <property type="entry name" value="Rota_VP4_MID"/>
</dbReference>
<dbReference type="GO" id="GO:0044172">
    <property type="term" value="C:host cell endoplasmic reticulum-Golgi intermediate compartment"/>
    <property type="evidence" value="ECO:0007669"/>
    <property type="project" value="UniProtKB-SubCell"/>
</dbReference>
<dbReference type="GO" id="GO:0020002">
    <property type="term" value="C:host cell plasma membrane"/>
    <property type="evidence" value="ECO:0007669"/>
    <property type="project" value="UniProtKB-SubCell"/>
</dbReference>
<dbReference type="Gene3D" id="1.20.5.170">
    <property type="match status" value="1"/>
</dbReference>
<keyword evidence="2 15" id="KW-0348">Hemagglutinin</keyword>
<feature type="domain" description="Rotavirus VP4 helical" evidence="17">
    <location>
        <begin position="488"/>
        <end position="735"/>
    </location>
</feature>
<dbReference type="GO" id="GO:0019062">
    <property type="term" value="P:virion attachment to host cell"/>
    <property type="evidence" value="ECO:0007669"/>
    <property type="project" value="UniProtKB-UniRule"/>
</dbReference>
<sequence length="735" mass="83026">MASSLYHQLISQNYYSTGNEILKDQQTDKTIIDYIDAGNYTYAQLPPTNWGAGAIFESIFNAAEITGPHTNRIIEWSNLLNSNQWLLFSKPVNTIKLLKHGPQSYDPTLAAFELWYGKAGTRVISDHYSPVSNTDKEVDVHDDSLVLFWNAGGTVFARKIVNFAWSMGGILIKPSSRVPRIDICMSDMNNFNSETFNWEEWVFTSPKSNDTINIYVDYYLGSSDPYNQLKSLQQPAITTFKMGMMQIARNGPNNVDEVVSKDSLWQEDEYARDITLECKIESEVIKGGGWGYDYTSIRFKTINHTYSYVRANENVSAHVTISFNNMKERSYGGSLPTDFKIGKFDIIDIGTYMYIDYWEDSELFNNMVYVRDLKANIGDFFYYSEMWYRFPLPVGTHPGLHSSGVQFTYEKCLLSQQFTDMVALNSMRFIFKVTASNGWYMTSGGPNTRKIASGTGFAYSNGYVSETVGNISFISLIPSNPNYQTPIASSSTVRMDLDRKINDLRNDFNQLASSVALGDILSLATSPLTFANLLESVPAVASSVKDVAANVMKRFRNTKMFKKAAKPKYKEFIIGDLLEDVTNVARNSNSMNFDDITSAVMISTTNKLQITDVDTLSEIVARSADEFIPNRSYRIIENGVAHEVTPRGTFSYDLVTFQQRNFDMDKFTQLASRSPVISAIVDFATLKAMRDTYGVGKDVLYQLVASDAPTIMSFINSNNPLIRKRIEELLRQCRI</sequence>
<keyword evidence="7 15" id="KW-1152">Outer capsid protein</keyword>
<protein>
    <recommendedName>
        <fullName evidence="15">Outer capsid protein VP4</fullName>
    </recommendedName>
    <alternativeName>
        <fullName evidence="15">Hemagglutinin</fullName>
    </alternativeName>
    <component>
        <recommendedName>
            <fullName evidence="15">Outer capsid protein VP8*</fullName>
        </recommendedName>
    </component>
</protein>
<dbReference type="EMBL" id="KM099264">
    <property type="protein sequence ID" value="AIO05681.1"/>
    <property type="molecule type" value="Genomic_RNA"/>
</dbReference>
<evidence type="ECO:0000256" key="5">
    <source>
        <dbReference type="ARBA" id="ARBA00022595"/>
    </source>
</evidence>
<keyword evidence="3 15" id="KW-0167">Capsid protein</keyword>
<dbReference type="GO" id="GO:0044168">
    <property type="term" value="C:host cell rough endoplasmic reticulum"/>
    <property type="evidence" value="ECO:0007669"/>
    <property type="project" value="UniProtKB-SubCell"/>
</dbReference>
<keyword evidence="10 15" id="KW-1043">Host membrane</keyword>
<comment type="caution">
    <text evidence="15">Lacks conserved residue(s) required for the propagation of feature annotation.</text>
</comment>
<evidence type="ECO:0000256" key="8">
    <source>
        <dbReference type="ARBA" id="ARBA00022804"/>
    </source>
</evidence>
<evidence type="ECO:0000256" key="7">
    <source>
        <dbReference type="ARBA" id="ARBA00022770"/>
    </source>
</evidence>
<keyword evidence="6 15" id="KW-1173">Viral penetration via permeabilization of host membrane</keyword>
<evidence type="ECO:0000256" key="4">
    <source>
        <dbReference type="ARBA" id="ARBA00022581"/>
    </source>
</evidence>
<evidence type="ECO:0000256" key="6">
    <source>
        <dbReference type="ARBA" id="ARBA00022648"/>
    </source>
</evidence>
<gene>
    <name evidence="18" type="primary">VP4</name>
</gene>
<evidence type="ECO:0000256" key="15">
    <source>
        <dbReference type="HAMAP-Rule" id="MF_04125"/>
    </source>
</evidence>
<evidence type="ECO:0000256" key="12">
    <source>
        <dbReference type="ARBA" id="ARBA00023136"/>
    </source>
</evidence>
<reference evidence="18" key="1">
    <citation type="journal article" date="2015" name="Arch. Virol.">
        <title>Diversity of VP7, VP4, VP6, NSP2, NSP4, and NSP5 genes of porcine rotavirus C: phylogenetic analysis and description of potential new VP7, VP4, VP6, and NSP4 genotypes.</title>
        <authorList>
            <person name="Moutelikova R."/>
            <person name="Prodelalova J."/>
            <person name="Dufkova L."/>
        </authorList>
    </citation>
    <scope>NUCLEOTIDE SEQUENCE</scope>
    <source>
        <strain evidence="18">RVC/Pig-wt/CZE/P44/2013</strain>
    </source>
</reference>
<evidence type="ECO:0000256" key="2">
    <source>
        <dbReference type="ARBA" id="ARBA00022546"/>
    </source>
</evidence>
<comment type="PTM">
    <text evidence="15">Outer capsid protein VP4: Proteolytic cleavage by trypsin results in activation of VP4 functions and greatly increases infectivity. The penetration into the host cell is dependent on trypsin treatment of VP4. It produces two peptides, VP5* and VP8* that remain associated with the virion. Cleavage of VP4 by trypsin probably occurs in vivo in the lumen of the intestine prior to infection of enterocytes. Trypsin seems to be incorporated into the three-layered viral particles but remains inactive as long as the viral outer capsid is intact and would only be activated upon the solubilization of the latter.</text>
</comment>
<comment type="domain">
    <text evidence="15">Outer capsid protein VP4: The VP4 spike is divided into a foot, a stalk and body, and a head.</text>
</comment>
<keyword evidence="11" id="KW-0175">Coiled coil</keyword>
<dbReference type="HAMAP" id="MF_04125">
    <property type="entry name" value="Rota_VP4"/>
    <property type="match status" value="1"/>
</dbReference>
<feature type="domain" description="Rotavirus VP4 membrane interaction" evidence="16">
    <location>
        <begin position="254"/>
        <end position="477"/>
    </location>
</feature>
<accession>A0A088S682</accession>
<keyword evidence="15" id="KW-0165">Cleavage on pair of basic residues</keyword>
<evidence type="ECO:0000256" key="10">
    <source>
        <dbReference type="ARBA" id="ARBA00022870"/>
    </source>
</evidence>
<name>A0A088S682_9REOV</name>
<evidence type="ECO:0000256" key="13">
    <source>
        <dbReference type="ARBA" id="ARBA00023184"/>
    </source>
</evidence>
<keyword evidence="9 15" id="KW-0946">Virion</keyword>
<dbReference type="GO" id="GO:0039624">
    <property type="term" value="C:viral outer capsid"/>
    <property type="evidence" value="ECO:0007669"/>
    <property type="project" value="UniProtKB-UniRule"/>
</dbReference>
<evidence type="ECO:0000256" key="3">
    <source>
        <dbReference type="ARBA" id="ARBA00022561"/>
    </source>
</evidence>
<comment type="function">
    <text evidence="15">Outer capsid protein VP4: Spike-forming protein that mediates virion attachment to the host epithelial cell receptors and plays a major role in cell penetration, determination of host range restriction and virulence. Rotavirus attachment and entry into the host cell probably involves multiple sequential contacts between the outer capsid proteins VP4 and VP7, and the cell receptors. It is subsequently lost, together with VP7, following virus entry into the host cell. Following entry into the host cell, low intracellular or intravesicular Ca(2+) concentration probably causes the calcium-stabilized VP7 trimers to dissociate from the virion. This step is probably necessary for the membrane-disrupting entry step and the release of VP4, which is locked onto the virion by VP7.</text>
</comment>
<keyword evidence="4 15" id="KW-0945">Host-virus interaction</keyword>
<evidence type="ECO:0000259" key="17">
    <source>
        <dbReference type="Pfam" id="PF17478"/>
    </source>
</evidence>
<evidence type="ECO:0000259" key="16">
    <source>
        <dbReference type="Pfam" id="PF17477"/>
    </source>
</evidence>
<evidence type="ECO:0000313" key="18">
    <source>
        <dbReference type="EMBL" id="AIO05681.1"/>
    </source>
</evidence>
<dbReference type="SUPFAM" id="SSF111379">
    <property type="entry name" value="VP4 membrane interaction domain"/>
    <property type="match status" value="1"/>
</dbReference>
<comment type="function">
    <text evidence="15">Outer capsid protein VP8*: Forms the head of the spikes and mediates the recognition of specific host cell surface glycans. It is the viral hemagglutinin and an important target of neutralizing antibodies.</text>
</comment>
<keyword evidence="8 15" id="KW-1161">Viral attachment to host cell</keyword>
<dbReference type="InterPro" id="IPR042546">
    <property type="entry name" value="Rota_A_VP4"/>
</dbReference>
<keyword evidence="13 15" id="KW-1038">Host endoplasmic reticulum</keyword>
<comment type="similarity">
    <text evidence="15">Belongs to the rotavirus VP4 family.</text>
</comment>
<dbReference type="InterPro" id="IPR035329">
    <property type="entry name" value="VP4_helical"/>
</dbReference>
<proteinExistence type="inferred from homology"/>
<dbReference type="InterPro" id="IPR038017">
    <property type="entry name" value="Rota_VP4_MID_sf"/>
</dbReference>
<evidence type="ECO:0000256" key="14">
    <source>
        <dbReference type="ARBA" id="ARBA00023296"/>
    </source>
</evidence>
<evidence type="ECO:0000256" key="9">
    <source>
        <dbReference type="ARBA" id="ARBA00022844"/>
    </source>
</evidence>
<comment type="subcellular location">
    <molecule>Outer capsid protein VP4</molecule>
    <subcellularLocation>
        <location evidence="15">Virion</location>
    </subcellularLocation>
    <subcellularLocation>
        <location evidence="15">Host rough endoplasmic reticulum</location>
    </subcellularLocation>
    <subcellularLocation>
        <location evidence="15">Host cell membrane</location>
    </subcellularLocation>
    <subcellularLocation>
        <location evidence="15">Host endoplasmic reticulum-Golgi intermediate compartment</location>
    </subcellularLocation>
    <text evidence="15">The outer layer contains 180 copies of VP4, grouped as 60 dimers. Immature double-layered particles assembled in the cytoplasm bud across the membrane of the endoplasmic reticulum, acquiring during this process a transient lipid membrane that is modified with the ER resident viral glycoproteins NSP4 and VP7; these enveloped particles also contain VP4. As the particles move towards the interior of the ER cisternae, the transient lipid membrane and the non-structural protein NSP4 are lost, while the virus surface proteins VP4 and VP7 rearrange to form the outermost virus protein layer, yielding mature infectious triple-layered particles.</text>
</comment>
<keyword evidence="5 15" id="KW-1162">Viral penetration into host cytoplasm</keyword>
<feature type="chain" id="PRO_5023220431" description="Outer capsid protein VP8*" evidence="15">
    <location>
        <begin position="1"/>
        <end position="230"/>
    </location>
</feature>
<feature type="site" description="Cleavage" evidence="15">
    <location>
        <begin position="230"/>
        <end position="231"/>
    </location>
</feature>
<dbReference type="Pfam" id="PF17478">
    <property type="entry name" value="VP4_helical"/>
    <property type="match status" value="1"/>
</dbReference>
<evidence type="ECO:0000256" key="11">
    <source>
        <dbReference type="ARBA" id="ARBA00023054"/>
    </source>
</evidence>
<feature type="chain" id="PRO_5023220432" description="Outer capsid protein VP4" evidence="15">
    <location>
        <begin position="1"/>
        <end position="735"/>
    </location>
</feature>
<evidence type="ECO:0000256" key="1">
    <source>
        <dbReference type="ARBA" id="ARBA00022511"/>
    </source>
</evidence>
<comment type="subunit">
    <text evidence="15">Outer capsid protein VP4: Homotrimer. VP4 adopts a dimeric appearance above the capsid surface, while forming a trimeric base anchored inside the capsid layer. Only hints of the third molecule are observed above the capsid surface. It probably performs a series of molecular rearrangements during viral entry. Outer capsid protein VP4: Interacts with VP6. Outer capsid protein VP4: Interacts with VP7.</text>
</comment>
<keyword evidence="1 15" id="KW-1032">Host cell membrane</keyword>